<dbReference type="Pfam" id="PF07554">
    <property type="entry name" value="FIVAR"/>
    <property type="match status" value="2"/>
</dbReference>
<dbReference type="Gene3D" id="3.40.50.200">
    <property type="entry name" value="Peptidase S8/S53 domain"/>
    <property type="match status" value="1"/>
</dbReference>
<evidence type="ECO:0000259" key="15">
    <source>
        <dbReference type="Pfam" id="PF04650"/>
    </source>
</evidence>
<gene>
    <name evidence="17" type="ORF">JOC31_000940</name>
</gene>
<evidence type="ECO:0000256" key="7">
    <source>
        <dbReference type="ARBA" id="ARBA00022825"/>
    </source>
</evidence>
<comment type="caution">
    <text evidence="17">The sequence shown here is derived from an EMBL/GenBank/DDBJ whole genome shotgun (WGS) entry which is preliminary data.</text>
</comment>
<dbReference type="Gene3D" id="1.20.120.1850">
    <property type="entry name" value="Ebh helix bundles repeating unit (S and A modules)"/>
    <property type="match status" value="2"/>
</dbReference>
<dbReference type="Gene3D" id="2.60.40.1710">
    <property type="entry name" value="Subtilisin-like superfamily"/>
    <property type="match status" value="1"/>
</dbReference>
<feature type="domain" description="PA" evidence="14">
    <location>
        <begin position="442"/>
        <end position="512"/>
    </location>
</feature>
<feature type="domain" description="YSIRK Gram-positive signal peptide" evidence="15">
    <location>
        <begin position="4"/>
        <end position="27"/>
    </location>
</feature>
<sequence length="1488" mass="160720">MTSKQTFSIRKLKIGAVSVLLGAVFLVSSNGVLADELGATTVETTTAQTQVTSSEVQTQAEETVLPETTTAKETTSVAETTEVTASVTEAQTSPESDVTTQTKEAVSSEVEEITSVSGSNQEISTATSKETKPSTEQEITTQAVAEAQVAPATAVKPLDESSNGIISAPQVWNEGYKGEGTVVAIIDSGIDVDHDTMALTDITKAKYQTQQAMTEAMAAAGITYGKWYNNKVIYAYNYYDSSDDIKEEGTHSHGMHVSSIAAGNSQVADKETNELVKGVAPEAQLMFMRVFSDRLRTTDESIYARAILDAVKLGADSINLSLGSSSGSTIDSSDVLKNAIKTAKEAGVTVAISAGNAANFGYGATPVSAKNPDFATVGNPSTTKDVISVASFNNSTYYSSYVTVDGQNKVNFPSVATEGSVDFDTDKSYDYTYVGLGTKEAIGDTDLTGKVALIQRGSITFTEKIKNAKAAGAIGVVVFNNNTGFLSGGMSVDEEELDIPSVFVTKDAGDLLLSGEHQLIFNKGLGKINSDEANQLSDFSSWGLTSDGFLKPDLTAPGGDIYAAGNDNTYNLNSGTSMASPHVAGAIALVKEYLTKNYPELKGEELSETIKNLLMSTAKAHYDTNSKAYTSPRQQGAGLIDLAAATSTGLYVTGLNNDASLTLGDVKDQFEFDVTLHNITDQDKTLSYVTQLQTDATKDGSITLLPLGLETIKGESVTVKAHSTQTVHISIDATGYATALQKAMPNGYYLEGFVRFLDPVDQGEVVSIPYVGFRGDFENLTVVEDSIYQLTSEGAQGIYDKGAAQSDLSADSDVTSLVTESSTIVYSQGIQTGSVSKVLGSFQNEDGHFSLYKDGFGKAHLAISPNADGNQDSLTFKGVFLRNYKDLEVAVYAKDDTNQTNPLWSTYVGSGEKDAYEQGSGTKSTLVTNTQWYGQDKDGKSLADGDYVYVVSYYSAVPGADKQSMSFDVTIDTTDPQITTAAVTTTENGTLFKPNAIYENGSGIYSEEVFYLVKTDNGTFTNITIDKETGLISLSDNRVTVQKSENGTYLIPTDVSLDNAYYLVTDFAGNRAVQKVSAMAKLPNGKGIVNVFTRDITNQSAYNKLIAYKIYDATGNEVVAPTYHNGFLNSLELPFGSYSIVLQSFDDENGTVVGDKTLKVLINEEHSISTVYFDFQPIVRATTVITFTQSLGKAVQLILIDENGKQTVIPEAIYDPGTFSYNLVVGKYKVQVALPTGYEVLEDLELGVVANTVNQKTFTLITKESLSQELTNQTTVTQEARYFNASQNLQTAYLKAKEEAESVLARKSSQEEIDTTLALLKASYDALDGKATDFSKLENSLKEASSIQSSQRFINAKSKEQRVYLEALNAAQKLLDNSETVTQAELDKYLADLTQAEQNLSGKENQVSALEDLVTESYYMLNTRTYKKASSLLKRQFLIALQTADLILSDESARQRDIDLALYRLKRAYLALRNNSYERPSYFYTYRR</sequence>
<dbReference type="InterPro" id="IPR023828">
    <property type="entry name" value="Peptidase_S8_Ser-AS"/>
</dbReference>
<evidence type="ECO:0000256" key="11">
    <source>
        <dbReference type="SAM" id="MobiDB-lite"/>
    </source>
</evidence>
<reference evidence="17 18" key="1">
    <citation type="submission" date="2021-01" db="EMBL/GenBank/DDBJ databases">
        <title>Genomic Encyclopedia of Type Strains, Phase IV (KMG-IV): sequencing the most valuable type-strain genomes for metagenomic binning, comparative biology and taxonomic classification.</title>
        <authorList>
            <person name="Goeker M."/>
        </authorList>
    </citation>
    <scope>NUCLEOTIDE SEQUENCE [LARGE SCALE GENOMIC DNA]</scope>
    <source>
        <strain evidence="17 18">DSM 27513</strain>
    </source>
</reference>
<dbReference type="InterPro" id="IPR046450">
    <property type="entry name" value="PA_dom_sf"/>
</dbReference>
<feature type="coiled-coil region" evidence="10">
    <location>
        <begin position="1386"/>
        <end position="1413"/>
    </location>
</feature>
<dbReference type="PROSITE" id="PS00138">
    <property type="entry name" value="SUBTILASE_SER"/>
    <property type="match status" value="1"/>
</dbReference>
<keyword evidence="2" id="KW-0964">Secreted</keyword>
<evidence type="ECO:0000259" key="16">
    <source>
        <dbReference type="Pfam" id="PF06280"/>
    </source>
</evidence>
<evidence type="ECO:0000256" key="6">
    <source>
        <dbReference type="ARBA" id="ARBA00022801"/>
    </source>
</evidence>
<dbReference type="InterPro" id="IPR022398">
    <property type="entry name" value="Peptidase_S8_His-AS"/>
</dbReference>
<feature type="region of interest" description="Disordered" evidence="11">
    <location>
        <begin position="47"/>
        <end position="140"/>
    </location>
</feature>
<evidence type="ECO:0000313" key="17">
    <source>
        <dbReference type="EMBL" id="MBM7636121.1"/>
    </source>
</evidence>
<evidence type="ECO:0000256" key="8">
    <source>
        <dbReference type="PROSITE-ProRule" id="PRU01240"/>
    </source>
</evidence>
<dbReference type="Proteomes" id="UP000809081">
    <property type="component" value="Unassembled WGS sequence"/>
</dbReference>
<dbReference type="PROSITE" id="PS00137">
    <property type="entry name" value="SUBTILASE_HIS"/>
    <property type="match status" value="1"/>
</dbReference>
<dbReference type="EMBL" id="JAFBEI010000016">
    <property type="protein sequence ID" value="MBM7636121.1"/>
    <property type="molecule type" value="Genomic_DNA"/>
</dbReference>
<dbReference type="CDD" id="cd02133">
    <property type="entry name" value="PA_C5a_like"/>
    <property type="match status" value="1"/>
</dbReference>
<evidence type="ECO:0000256" key="5">
    <source>
        <dbReference type="ARBA" id="ARBA00022737"/>
    </source>
</evidence>
<evidence type="ECO:0000259" key="14">
    <source>
        <dbReference type="Pfam" id="PF02225"/>
    </source>
</evidence>
<dbReference type="InterPro" id="IPR000209">
    <property type="entry name" value="Peptidase_S8/S53_dom"/>
</dbReference>
<keyword evidence="6 8" id="KW-0378">Hydrolase</keyword>
<dbReference type="Gene3D" id="3.50.30.30">
    <property type="match status" value="1"/>
</dbReference>
<dbReference type="Pfam" id="PF06280">
    <property type="entry name" value="fn3_5"/>
    <property type="match status" value="1"/>
</dbReference>
<evidence type="ECO:0000259" key="13">
    <source>
        <dbReference type="Pfam" id="PF00082"/>
    </source>
</evidence>
<dbReference type="EC" id="3.4.21.96" evidence="17"/>
<feature type="domain" description="Peptidase S8/S53" evidence="13">
    <location>
        <begin position="178"/>
        <end position="638"/>
    </location>
</feature>
<dbReference type="InterPro" id="IPR051048">
    <property type="entry name" value="Peptidase_S8/S53_subtilisin"/>
</dbReference>
<dbReference type="NCBIfam" id="TIGR01168">
    <property type="entry name" value="YSIRK_signal"/>
    <property type="match status" value="1"/>
</dbReference>
<evidence type="ECO:0000256" key="2">
    <source>
        <dbReference type="ARBA" id="ARBA00022525"/>
    </source>
</evidence>
<dbReference type="SUPFAM" id="SSF52743">
    <property type="entry name" value="Subtilisin-like"/>
    <property type="match status" value="1"/>
</dbReference>
<dbReference type="InterPro" id="IPR010435">
    <property type="entry name" value="C5a/SBT2-like_Fn3"/>
</dbReference>
<dbReference type="PANTHER" id="PTHR43399">
    <property type="entry name" value="SUBTILISIN-RELATED"/>
    <property type="match status" value="1"/>
</dbReference>
<dbReference type="PROSITE" id="PS00136">
    <property type="entry name" value="SUBTILASE_ASP"/>
    <property type="match status" value="1"/>
</dbReference>
<dbReference type="InterPro" id="IPR005877">
    <property type="entry name" value="YSIRK_signal_dom"/>
</dbReference>
<feature type="compositionally biased region" description="Polar residues" evidence="11">
    <location>
        <begin position="93"/>
        <end position="105"/>
    </location>
</feature>
<dbReference type="GO" id="GO:0016787">
    <property type="term" value="F:hydrolase activity"/>
    <property type="evidence" value="ECO:0007669"/>
    <property type="project" value="UniProtKB-KW"/>
</dbReference>
<comment type="similarity">
    <text evidence="1 8 9">Belongs to the peptidase S8 family.</text>
</comment>
<feature type="signal peptide" evidence="12">
    <location>
        <begin position="1"/>
        <end position="34"/>
    </location>
</feature>
<dbReference type="SUPFAM" id="SSF46997">
    <property type="entry name" value="Bacterial immunoglobulin/albumin-binding domains"/>
    <property type="match status" value="2"/>
</dbReference>
<evidence type="ECO:0000256" key="9">
    <source>
        <dbReference type="RuleBase" id="RU003355"/>
    </source>
</evidence>
<evidence type="ECO:0000313" key="18">
    <source>
        <dbReference type="Proteomes" id="UP000809081"/>
    </source>
</evidence>
<evidence type="ECO:0000256" key="3">
    <source>
        <dbReference type="ARBA" id="ARBA00022670"/>
    </source>
</evidence>
<feature type="active site" description="Charge relay system" evidence="8">
    <location>
        <position position="187"/>
    </location>
</feature>
<dbReference type="Pfam" id="PF00082">
    <property type="entry name" value="Peptidase_S8"/>
    <property type="match status" value="1"/>
</dbReference>
<dbReference type="CDD" id="cd07475">
    <property type="entry name" value="Peptidases_S8_C5a_Peptidase"/>
    <property type="match status" value="1"/>
</dbReference>
<organism evidence="17 18">
    <name type="scientific">Streptococcus saliviloxodontae</name>
    <dbReference type="NCBI Taxonomy" id="1349416"/>
    <lineage>
        <taxon>Bacteria</taxon>
        <taxon>Bacillati</taxon>
        <taxon>Bacillota</taxon>
        <taxon>Bacilli</taxon>
        <taxon>Lactobacillales</taxon>
        <taxon>Streptococcaceae</taxon>
        <taxon>Streptococcus</taxon>
    </lineage>
</organism>
<proteinExistence type="inferred from homology"/>
<protein>
    <submittedName>
        <fullName evidence="17">Lactocepin</fullName>
        <ecNumber evidence="17">3.4.21.96</ecNumber>
    </submittedName>
</protein>
<dbReference type="SUPFAM" id="SSF52025">
    <property type="entry name" value="PA domain"/>
    <property type="match status" value="1"/>
</dbReference>
<dbReference type="InterPro" id="IPR023827">
    <property type="entry name" value="Peptidase_S8_Asp-AS"/>
</dbReference>
<dbReference type="InterPro" id="IPR013783">
    <property type="entry name" value="Ig-like_fold"/>
</dbReference>
<keyword evidence="5" id="KW-0677">Repeat</keyword>
<feature type="active site" description="Charge relay system" evidence="8">
    <location>
        <position position="253"/>
    </location>
</feature>
<dbReference type="PRINTS" id="PR00723">
    <property type="entry name" value="SUBTILISIN"/>
</dbReference>
<name>A0ABS2PM07_9STRE</name>
<dbReference type="Gene3D" id="2.60.40.10">
    <property type="entry name" value="Immunoglobulins"/>
    <property type="match status" value="1"/>
</dbReference>
<feature type="domain" description="C5a peptidase/Subtilisin-like protease SBT2-like Fn3-like" evidence="16">
    <location>
        <begin position="662"/>
        <end position="771"/>
    </location>
</feature>
<evidence type="ECO:0000256" key="1">
    <source>
        <dbReference type="ARBA" id="ARBA00011073"/>
    </source>
</evidence>
<dbReference type="RefSeq" id="WP_205017014.1">
    <property type="nucleotide sequence ID" value="NZ_JAFBEI010000016.1"/>
</dbReference>
<feature type="compositionally biased region" description="Low complexity" evidence="11">
    <location>
        <begin position="47"/>
        <end position="92"/>
    </location>
</feature>
<dbReference type="Pfam" id="PF04650">
    <property type="entry name" value="YSIRK_signal"/>
    <property type="match status" value="1"/>
</dbReference>
<keyword evidence="4 12" id="KW-0732">Signal</keyword>
<dbReference type="Pfam" id="PF02225">
    <property type="entry name" value="PA"/>
    <property type="match status" value="1"/>
</dbReference>
<evidence type="ECO:0000256" key="10">
    <source>
        <dbReference type="SAM" id="Coils"/>
    </source>
</evidence>
<keyword evidence="18" id="KW-1185">Reference proteome</keyword>
<dbReference type="InterPro" id="IPR009063">
    <property type="entry name" value="Ig/albumin-bd_sf"/>
</dbReference>
<dbReference type="InterPro" id="IPR034216">
    <property type="entry name" value="C5a_Peptidase"/>
</dbReference>
<dbReference type="PROSITE" id="PS51892">
    <property type="entry name" value="SUBTILASE"/>
    <property type="match status" value="1"/>
</dbReference>
<feature type="active site" description="Charge relay system" evidence="8">
    <location>
        <position position="577"/>
    </location>
</feature>
<evidence type="ECO:0000256" key="4">
    <source>
        <dbReference type="ARBA" id="ARBA00022729"/>
    </source>
</evidence>
<dbReference type="InterPro" id="IPR036852">
    <property type="entry name" value="Peptidase_S8/S53_dom_sf"/>
</dbReference>
<accession>A0ABS2PM07</accession>
<keyword evidence="7 8" id="KW-0720">Serine protease</keyword>
<evidence type="ECO:0000256" key="12">
    <source>
        <dbReference type="SAM" id="SignalP"/>
    </source>
</evidence>
<feature type="chain" id="PRO_5045167049" evidence="12">
    <location>
        <begin position="35"/>
        <end position="1488"/>
    </location>
</feature>
<dbReference type="PANTHER" id="PTHR43399:SF4">
    <property type="entry name" value="CELL WALL-ASSOCIATED PROTEASE"/>
    <property type="match status" value="1"/>
</dbReference>
<keyword evidence="3 8" id="KW-0645">Protease</keyword>
<dbReference type="InterPro" id="IPR015500">
    <property type="entry name" value="Peptidase_S8_subtilisin-rel"/>
</dbReference>
<dbReference type="InterPro" id="IPR003137">
    <property type="entry name" value="PA_domain"/>
</dbReference>
<keyword evidence="10" id="KW-0175">Coiled coil</keyword>